<evidence type="ECO:0000256" key="1">
    <source>
        <dbReference type="SAM" id="Phobius"/>
    </source>
</evidence>
<evidence type="ECO:0008006" key="4">
    <source>
        <dbReference type="Google" id="ProtNLM"/>
    </source>
</evidence>
<feature type="transmembrane region" description="Helical" evidence="1">
    <location>
        <begin position="54"/>
        <end position="76"/>
    </location>
</feature>
<name>A0A6A5WYR8_9PLEO</name>
<gene>
    <name evidence="2" type="ORF">P154DRAFT_517315</name>
</gene>
<dbReference type="Proteomes" id="UP000799779">
    <property type="component" value="Unassembled WGS sequence"/>
</dbReference>
<keyword evidence="3" id="KW-1185">Reference proteome</keyword>
<proteinExistence type="predicted"/>
<protein>
    <recommendedName>
        <fullName evidence="4">BTB domain-containing protein</fullName>
    </recommendedName>
</protein>
<dbReference type="EMBL" id="ML977558">
    <property type="protein sequence ID" value="KAF2006842.1"/>
    <property type="molecule type" value="Genomic_DNA"/>
</dbReference>
<organism evidence="2 3">
    <name type="scientific">Amniculicola lignicola CBS 123094</name>
    <dbReference type="NCBI Taxonomy" id="1392246"/>
    <lineage>
        <taxon>Eukaryota</taxon>
        <taxon>Fungi</taxon>
        <taxon>Dikarya</taxon>
        <taxon>Ascomycota</taxon>
        <taxon>Pezizomycotina</taxon>
        <taxon>Dothideomycetes</taxon>
        <taxon>Pleosporomycetidae</taxon>
        <taxon>Pleosporales</taxon>
        <taxon>Amniculicolaceae</taxon>
        <taxon>Amniculicola</taxon>
    </lineage>
</organism>
<keyword evidence="1" id="KW-0812">Transmembrane</keyword>
<evidence type="ECO:0000313" key="2">
    <source>
        <dbReference type="EMBL" id="KAF2006842.1"/>
    </source>
</evidence>
<evidence type="ECO:0000313" key="3">
    <source>
        <dbReference type="Proteomes" id="UP000799779"/>
    </source>
</evidence>
<reference evidence="2" key="1">
    <citation type="journal article" date="2020" name="Stud. Mycol.">
        <title>101 Dothideomycetes genomes: a test case for predicting lifestyles and emergence of pathogens.</title>
        <authorList>
            <person name="Haridas S."/>
            <person name="Albert R."/>
            <person name="Binder M."/>
            <person name="Bloem J."/>
            <person name="Labutti K."/>
            <person name="Salamov A."/>
            <person name="Andreopoulos B."/>
            <person name="Baker S."/>
            <person name="Barry K."/>
            <person name="Bills G."/>
            <person name="Bluhm B."/>
            <person name="Cannon C."/>
            <person name="Castanera R."/>
            <person name="Culley D."/>
            <person name="Daum C."/>
            <person name="Ezra D."/>
            <person name="Gonzalez J."/>
            <person name="Henrissat B."/>
            <person name="Kuo A."/>
            <person name="Liang C."/>
            <person name="Lipzen A."/>
            <person name="Lutzoni F."/>
            <person name="Magnuson J."/>
            <person name="Mondo S."/>
            <person name="Nolan M."/>
            <person name="Ohm R."/>
            <person name="Pangilinan J."/>
            <person name="Park H.-J."/>
            <person name="Ramirez L."/>
            <person name="Alfaro M."/>
            <person name="Sun H."/>
            <person name="Tritt A."/>
            <person name="Yoshinaga Y."/>
            <person name="Zwiers L.-H."/>
            <person name="Turgeon B."/>
            <person name="Goodwin S."/>
            <person name="Spatafora J."/>
            <person name="Crous P."/>
            <person name="Grigoriev I."/>
        </authorList>
    </citation>
    <scope>NUCLEOTIDE SEQUENCE</scope>
    <source>
        <strain evidence="2">CBS 123094</strain>
    </source>
</reference>
<keyword evidence="1" id="KW-1133">Transmembrane helix</keyword>
<dbReference type="AlphaFoldDB" id="A0A6A5WYR8"/>
<keyword evidence="1" id="KW-0472">Membrane</keyword>
<sequence>MQEPIVKVEVGPFPATYHIPFALLSHFAPSLVSAETTPVDPRRVRPETFSLLHQYMYCGSYYLGLGIALVINTWMLSKRPKSTPLKNYVMGRLWYTYCSSSTISHLGLQPRDLDRIFRCTRPGARLREFVLDMIVMNFENLDCVTGSSEEWHEMLTKYPETGLMLLKGLRRKGSVTPDREIYMEDEGSK</sequence>
<accession>A0A6A5WYR8</accession>